<evidence type="ECO:0000313" key="3">
    <source>
        <dbReference type="EMBL" id="PSL00551.1"/>
    </source>
</evidence>
<evidence type="ECO:0000259" key="2">
    <source>
        <dbReference type="PROSITE" id="PS50937"/>
    </source>
</evidence>
<dbReference type="PROSITE" id="PS50937">
    <property type="entry name" value="HTH_MERR_2"/>
    <property type="match status" value="1"/>
</dbReference>
<dbReference type="GO" id="GO:0003700">
    <property type="term" value="F:DNA-binding transcription factor activity"/>
    <property type="evidence" value="ECO:0007669"/>
    <property type="project" value="InterPro"/>
</dbReference>
<dbReference type="PANTHER" id="PTHR30204:SF93">
    <property type="entry name" value="HTH MERR-TYPE DOMAIN-CONTAINING PROTEIN"/>
    <property type="match status" value="1"/>
</dbReference>
<protein>
    <submittedName>
        <fullName evidence="3">DNA-binding transcriptional MerR regulator</fullName>
    </submittedName>
</protein>
<feature type="domain" description="HTH merR-type" evidence="2">
    <location>
        <begin position="1"/>
        <end position="71"/>
    </location>
</feature>
<keyword evidence="1 3" id="KW-0238">DNA-binding</keyword>
<dbReference type="Pfam" id="PF13411">
    <property type="entry name" value="MerR_1"/>
    <property type="match status" value="1"/>
</dbReference>
<sequence length="248" mass="27581">MGWSTRQLADLAGTSLRTVRHYHDVGLLAEPARRANGYKNYGVEHLVRVMRIQRLSGLGFSLPQIAEMGEADEYPEQELRTLDAELGETIKRLQRVRAELALVMRRASPTELPPEMALAVADADMSTADRSLMVVWSRLTGPEALASFTKAIQNHEAGPADREFEELPADADEQTRRELADRLLPTARGFFESNPELHDPVAMAPKGPRKAAQTLNAAMEDLYNPAQRDVLARVGRMLKADTDPQADR</sequence>
<comment type="caution">
    <text evidence="3">The sequence shown here is derived from an EMBL/GenBank/DDBJ whole genome shotgun (WGS) entry which is preliminary data.</text>
</comment>
<evidence type="ECO:0000313" key="4">
    <source>
        <dbReference type="Proteomes" id="UP000240542"/>
    </source>
</evidence>
<dbReference type="RefSeq" id="WP_106580766.1">
    <property type="nucleotide sequence ID" value="NZ_PYGA01000001.1"/>
</dbReference>
<dbReference type="AlphaFoldDB" id="A0A2P8DTL3"/>
<proteinExistence type="predicted"/>
<gene>
    <name evidence="3" type="ORF">CLV63_10125</name>
</gene>
<keyword evidence="4" id="KW-1185">Reference proteome</keyword>
<dbReference type="SMART" id="SM00422">
    <property type="entry name" value="HTH_MERR"/>
    <property type="match status" value="1"/>
</dbReference>
<dbReference type="Proteomes" id="UP000240542">
    <property type="component" value="Unassembled WGS sequence"/>
</dbReference>
<organism evidence="3 4">
    <name type="scientific">Murinocardiopsis flavida</name>
    <dbReference type="NCBI Taxonomy" id="645275"/>
    <lineage>
        <taxon>Bacteria</taxon>
        <taxon>Bacillati</taxon>
        <taxon>Actinomycetota</taxon>
        <taxon>Actinomycetes</taxon>
        <taxon>Streptosporangiales</taxon>
        <taxon>Nocardiopsidaceae</taxon>
        <taxon>Murinocardiopsis</taxon>
    </lineage>
</organism>
<name>A0A2P8DTL3_9ACTN</name>
<dbReference type="InterPro" id="IPR009061">
    <property type="entry name" value="DNA-bd_dom_put_sf"/>
</dbReference>
<dbReference type="OrthoDB" id="4569196at2"/>
<dbReference type="GO" id="GO:0003677">
    <property type="term" value="F:DNA binding"/>
    <property type="evidence" value="ECO:0007669"/>
    <property type="project" value="UniProtKB-KW"/>
</dbReference>
<dbReference type="SUPFAM" id="SSF46955">
    <property type="entry name" value="Putative DNA-binding domain"/>
    <property type="match status" value="1"/>
</dbReference>
<reference evidence="3 4" key="1">
    <citation type="submission" date="2018-03" db="EMBL/GenBank/DDBJ databases">
        <title>Genomic Encyclopedia of Archaeal and Bacterial Type Strains, Phase II (KMG-II): from individual species to whole genera.</title>
        <authorList>
            <person name="Goeker M."/>
        </authorList>
    </citation>
    <scope>NUCLEOTIDE SEQUENCE [LARGE SCALE GENOMIC DNA]</scope>
    <source>
        <strain evidence="3 4">DSM 45312</strain>
    </source>
</reference>
<dbReference type="InterPro" id="IPR000551">
    <property type="entry name" value="MerR-type_HTH_dom"/>
</dbReference>
<dbReference type="Gene3D" id="1.10.1660.10">
    <property type="match status" value="1"/>
</dbReference>
<dbReference type="PANTHER" id="PTHR30204">
    <property type="entry name" value="REDOX-CYCLING DRUG-SENSING TRANSCRIPTIONAL ACTIVATOR SOXR"/>
    <property type="match status" value="1"/>
</dbReference>
<dbReference type="EMBL" id="PYGA01000001">
    <property type="protein sequence ID" value="PSL00551.1"/>
    <property type="molecule type" value="Genomic_DNA"/>
</dbReference>
<evidence type="ECO:0000256" key="1">
    <source>
        <dbReference type="ARBA" id="ARBA00023125"/>
    </source>
</evidence>
<dbReference type="CDD" id="cd00592">
    <property type="entry name" value="HTH_MerR-like"/>
    <property type="match status" value="1"/>
</dbReference>
<dbReference type="InterPro" id="IPR047057">
    <property type="entry name" value="MerR_fam"/>
</dbReference>
<accession>A0A2P8DTL3</accession>